<dbReference type="OMA" id="QSMTRKK"/>
<feature type="region of interest" description="Disordered" evidence="1">
    <location>
        <begin position="1"/>
        <end position="151"/>
    </location>
</feature>
<sequence>MAAAAPPPSSRIDTPSPAVISPHINGVVLEGPAARANATANGGHGGASPAAMQPPRPPPLPHTQPALMRPGMVSPANTMSTPASHTFPESPQQQGPSLSPAFRDRTPSTHNGKIAIVEPPSQANSHRSSGGGEGGGASSGFPSPTREPQRVNPKFHEDLSRLTHAIQQSVPEAVRRVTRENWEKTLLGTDFHQAFVMNATIHQASGAAAKRAIKDFGGKMVASAKHEIIEHFTVKDLDEVADAILAKVSDGFLDKALEKRLATIDARSLINALARAERLGYENNDSMDETGAQGQVPNQQAQPQPNLTHLGPANPLAAHPVNQTHAPDLQCHLCWRKFKAVSAYDYHVKKKICTKEPPSSSTGFEFSCEHCGAGFITNVGQQYVSVTTKSPQLALTDKKHHANKVCGDHGMAAATPKPSPHVVTYNSNNKNIPAVTPVPVPMPQLNSSQPVPTRPNFSQPGPPPTHHQQHALSTPISQGQKRTYTPQSQGTPGPPSSTVELHLGDPYAHLTPQDRANLEEELRQAEELHAPRFKEAEAIEDPVVRAAKLDSVKNVFSTRQSLIRKRYGVRLRVRRSKAVLEAEKSRMAALADTPSAKRQRTDFVHAGTPLSNGTGQAMSLTPPASILPPLQPPALQPPRAATEPTSKVNIPETNNNTLGVDSSESIAATADSKPAAILPPTRSLSSMKRSGYRISTHTSRHSTSATCTPDPMELETRPNAASTDLGKSVSHSPMPQRGKSAAEPVLLDDDSSSTDTDSESDSDEDIPAQITSGPRAVDGSKAG</sequence>
<dbReference type="KEGG" id="pfy:PFICI_01551"/>
<evidence type="ECO:0000313" key="2">
    <source>
        <dbReference type="EMBL" id="ETS87723.1"/>
    </source>
</evidence>
<protein>
    <submittedName>
        <fullName evidence="2">Uncharacterized protein</fullName>
    </submittedName>
</protein>
<feature type="compositionally biased region" description="Pro residues" evidence="1">
    <location>
        <begin position="52"/>
        <end position="62"/>
    </location>
</feature>
<accession>W3XNW0</accession>
<keyword evidence="3" id="KW-1185">Reference proteome</keyword>
<feature type="region of interest" description="Disordered" evidence="1">
    <location>
        <begin position="284"/>
        <end position="321"/>
    </location>
</feature>
<dbReference type="Proteomes" id="UP000030651">
    <property type="component" value="Unassembled WGS sequence"/>
</dbReference>
<feature type="compositionally biased region" description="Polar residues" evidence="1">
    <location>
        <begin position="643"/>
        <end position="666"/>
    </location>
</feature>
<feature type="compositionally biased region" description="Acidic residues" evidence="1">
    <location>
        <begin position="746"/>
        <end position="766"/>
    </location>
</feature>
<dbReference type="RefSeq" id="XP_007828323.1">
    <property type="nucleotide sequence ID" value="XM_007830132.1"/>
</dbReference>
<organism evidence="2 3">
    <name type="scientific">Pestalotiopsis fici (strain W106-1 / CGMCC3.15140)</name>
    <dbReference type="NCBI Taxonomy" id="1229662"/>
    <lineage>
        <taxon>Eukaryota</taxon>
        <taxon>Fungi</taxon>
        <taxon>Dikarya</taxon>
        <taxon>Ascomycota</taxon>
        <taxon>Pezizomycotina</taxon>
        <taxon>Sordariomycetes</taxon>
        <taxon>Xylariomycetidae</taxon>
        <taxon>Amphisphaeriales</taxon>
        <taxon>Sporocadaceae</taxon>
        <taxon>Pestalotiopsis</taxon>
    </lineage>
</organism>
<feature type="region of interest" description="Disordered" evidence="1">
    <location>
        <begin position="589"/>
        <end position="783"/>
    </location>
</feature>
<feature type="compositionally biased region" description="Low complexity" evidence="1">
    <location>
        <begin position="31"/>
        <end position="51"/>
    </location>
</feature>
<feature type="compositionally biased region" description="Gly residues" evidence="1">
    <location>
        <begin position="129"/>
        <end position="138"/>
    </location>
</feature>
<name>W3XNW0_PESFW</name>
<dbReference type="HOGENOM" id="CLU_023120_0_0_1"/>
<feature type="compositionally biased region" description="Low complexity" evidence="1">
    <location>
        <begin position="695"/>
        <end position="708"/>
    </location>
</feature>
<feature type="compositionally biased region" description="Polar residues" evidence="1">
    <location>
        <begin position="75"/>
        <end position="97"/>
    </location>
</feature>
<feature type="compositionally biased region" description="Polar residues" evidence="1">
    <location>
        <begin position="444"/>
        <end position="458"/>
    </location>
</feature>
<feature type="compositionally biased region" description="Pro residues" evidence="1">
    <location>
        <begin position="625"/>
        <end position="636"/>
    </location>
</feature>
<feature type="compositionally biased region" description="Polar residues" evidence="1">
    <location>
        <begin position="471"/>
        <end position="484"/>
    </location>
</feature>
<proteinExistence type="predicted"/>
<reference evidence="3" key="1">
    <citation type="journal article" date="2015" name="BMC Genomics">
        <title>Genomic and transcriptomic analysis of the endophytic fungus Pestalotiopsis fici reveals its lifestyle and high potential for synthesis of natural products.</title>
        <authorList>
            <person name="Wang X."/>
            <person name="Zhang X."/>
            <person name="Liu L."/>
            <person name="Xiang M."/>
            <person name="Wang W."/>
            <person name="Sun X."/>
            <person name="Che Y."/>
            <person name="Guo L."/>
            <person name="Liu G."/>
            <person name="Guo L."/>
            <person name="Wang C."/>
            <person name="Yin W.B."/>
            <person name="Stadler M."/>
            <person name="Zhang X."/>
            <person name="Liu X."/>
        </authorList>
    </citation>
    <scope>NUCLEOTIDE SEQUENCE [LARGE SCALE GENOMIC DNA]</scope>
    <source>
        <strain evidence="3">W106-1 / CGMCC3.15140</strain>
    </source>
</reference>
<evidence type="ECO:0000256" key="1">
    <source>
        <dbReference type="SAM" id="MobiDB-lite"/>
    </source>
</evidence>
<dbReference type="OrthoDB" id="37886at2759"/>
<dbReference type="InParanoid" id="W3XNW0"/>
<feature type="compositionally biased region" description="Polar residues" evidence="1">
    <location>
        <begin position="609"/>
        <end position="619"/>
    </location>
</feature>
<feature type="region of interest" description="Disordered" evidence="1">
    <location>
        <begin position="435"/>
        <end position="503"/>
    </location>
</feature>
<feature type="compositionally biased region" description="Low complexity" evidence="1">
    <location>
        <begin position="291"/>
        <end position="306"/>
    </location>
</feature>
<evidence type="ECO:0000313" key="3">
    <source>
        <dbReference type="Proteomes" id="UP000030651"/>
    </source>
</evidence>
<dbReference type="STRING" id="1229662.W3XNW0"/>
<dbReference type="eggNOG" id="ENOG502RJIP">
    <property type="taxonomic scope" value="Eukaryota"/>
</dbReference>
<gene>
    <name evidence="2" type="ORF">PFICI_01551</name>
</gene>
<dbReference type="GeneID" id="19266564"/>
<dbReference type="EMBL" id="KI912109">
    <property type="protein sequence ID" value="ETS87723.1"/>
    <property type="molecule type" value="Genomic_DNA"/>
</dbReference>
<dbReference type="AlphaFoldDB" id="W3XNW0"/>